<dbReference type="CDD" id="cd01392">
    <property type="entry name" value="HTH_LacI"/>
    <property type="match status" value="1"/>
</dbReference>
<keyword evidence="6" id="KW-1185">Reference proteome</keyword>
<dbReference type="PANTHER" id="PTHR30146:SF109">
    <property type="entry name" value="HTH-TYPE TRANSCRIPTIONAL REGULATOR GALS"/>
    <property type="match status" value="1"/>
</dbReference>
<dbReference type="Gene3D" id="1.10.260.40">
    <property type="entry name" value="lambda repressor-like DNA-binding domains"/>
    <property type="match status" value="1"/>
</dbReference>
<evidence type="ECO:0000313" key="6">
    <source>
        <dbReference type="Proteomes" id="UP001428817"/>
    </source>
</evidence>
<evidence type="ECO:0000259" key="4">
    <source>
        <dbReference type="PROSITE" id="PS50932"/>
    </source>
</evidence>
<dbReference type="Proteomes" id="UP001428817">
    <property type="component" value="Unassembled WGS sequence"/>
</dbReference>
<name>A0ABP9QLU7_9PSEU</name>
<dbReference type="RefSeq" id="WP_185063064.1">
    <property type="nucleotide sequence ID" value="NZ_BAABJP010000030.1"/>
</dbReference>
<keyword evidence="3" id="KW-0804">Transcription</keyword>
<dbReference type="PANTHER" id="PTHR30146">
    <property type="entry name" value="LACI-RELATED TRANSCRIPTIONAL REPRESSOR"/>
    <property type="match status" value="1"/>
</dbReference>
<comment type="caution">
    <text evidence="5">The sequence shown here is derived from an EMBL/GenBank/DDBJ whole genome shotgun (WGS) entry which is preliminary data.</text>
</comment>
<reference evidence="6" key="1">
    <citation type="journal article" date="2019" name="Int. J. Syst. Evol. Microbiol.">
        <title>The Global Catalogue of Microorganisms (GCM) 10K type strain sequencing project: providing services to taxonomists for standard genome sequencing and annotation.</title>
        <authorList>
            <consortium name="The Broad Institute Genomics Platform"/>
            <consortium name="The Broad Institute Genome Sequencing Center for Infectious Disease"/>
            <person name="Wu L."/>
            <person name="Ma J."/>
        </authorList>
    </citation>
    <scope>NUCLEOTIDE SEQUENCE [LARGE SCALE GENOMIC DNA]</scope>
    <source>
        <strain evidence="6">JCM 18303</strain>
    </source>
</reference>
<dbReference type="InterPro" id="IPR000843">
    <property type="entry name" value="HTH_LacI"/>
</dbReference>
<dbReference type="SUPFAM" id="SSF47413">
    <property type="entry name" value="lambda repressor-like DNA-binding domains"/>
    <property type="match status" value="1"/>
</dbReference>
<dbReference type="SUPFAM" id="SSF53822">
    <property type="entry name" value="Periplasmic binding protein-like I"/>
    <property type="match status" value="1"/>
</dbReference>
<dbReference type="CDD" id="cd06293">
    <property type="entry name" value="PBP1_LacI-like"/>
    <property type="match status" value="1"/>
</dbReference>
<gene>
    <name evidence="5" type="ORF">GCM10023321_52060</name>
</gene>
<proteinExistence type="predicted"/>
<dbReference type="Gene3D" id="3.40.50.2300">
    <property type="match status" value="2"/>
</dbReference>
<keyword evidence="1" id="KW-0805">Transcription regulation</keyword>
<dbReference type="InterPro" id="IPR010982">
    <property type="entry name" value="Lambda_DNA-bd_dom_sf"/>
</dbReference>
<accession>A0ABP9QLU7</accession>
<evidence type="ECO:0000256" key="2">
    <source>
        <dbReference type="ARBA" id="ARBA00023125"/>
    </source>
</evidence>
<feature type="domain" description="HTH lacI-type" evidence="4">
    <location>
        <begin position="1"/>
        <end position="53"/>
    </location>
</feature>
<protein>
    <submittedName>
        <fullName evidence="5">LacI family DNA-binding transcriptional regulator</fullName>
    </submittedName>
</protein>
<dbReference type="GO" id="GO:0003677">
    <property type="term" value="F:DNA binding"/>
    <property type="evidence" value="ECO:0007669"/>
    <property type="project" value="UniProtKB-KW"/>
</dbReference>
<keyword evidence="2 5" id="KW-0238">DNA-binding</keyword>
<dbReference type="InterPro" id="IPR028082">
    <property type="entry name" value="Peripla_BP_I"/>
</dbReference>
<dbReference type="SMART" id="SM00354">
    <property type="entry name" value="HTH_LACI"/>
    <property type="match status" value="1"/>
</dbReference>
<dbReference type="Pfam" id="PF00356">
    <property type="entry name" value="LacI"/>
    <property type="match status" value="1"/>
</dbReference>
<dbReference type="Pfam" id="PF13377">
    <property type="entry name" value="Peripla_BP_3"/>
    <property type="match status" value="1"/>
</dbReference>
<evidence type="ECO:0000313" key="5">
    <source>
        <dbReference type="EMBL" id="GAA5164104.1"/>
    </source>
</evidence>
<dbReference type="EMBL" id="BAABJP010000030">
    <property type="protein sequence ID" value="GAA5164104.1"/>
    <property type="molecule type" value="Genomic_DNA"/>
</dbReference>
<dbReference type="PROSITE" id="PS00356">
    <property type="entry name" value="HTH_LACI_1"/>
    <property type="match status" value="1"/>
</dbReference>
<dbReference type="InterPro" id="IPR046335">
    <property type="entry name" value="LacI/GalR-like_sensor"/>
</dbReference>
<evidence type="ECO:0000256" key="1">
    <source>
        <dbReference type="ARBA" id="ARBA00023015"/>
    </source>
</evidence>
<organism evidence="5 6">
    <name type="scientific">Pseudonocardia eucalypti</name>
    <dbReference type="NCBI Taxonomy" id="648755"/>
    <lineage>
        <taxon>Bacteria</taxon>
        <taxon>Bacillati</taxon>
        <taxon>Actinomycetota</taxon>
        <taxon>Actinomycetes</taxon>
        <taxon>Pseudonocardiales</taxon>
        <taxon>Pseudonocardiaceae</taxon>
        <taxon>Pseudonocardia</taxon>
    </lineage>
</organism>
<sequence>MKDVAARAGVSLGTVSNVINRPERVSEQTRTRVLAAIAALGFVRNESARQLRGGGSRTLAYVVLDASNPFFTDVARGVQEAADAAGLAVYLCDSRQDTARQDAYLDLLEQQRVEGVLVTPVGTDEERIRQLAGRGTPVVLVDRSSGPGACSVAVDDVLGGDLAVTHLLELGHRRIIFVGGPDTLSQVRDRVTGARRALGRAGRDPGDLVVLHTQALDFAAGREAAERLAAIPARDRPTAAFCVNDLVALGLLQQTVRMGYRVPEDLAIVGYDDIEFAEAASVPLTSVSQPRHLLGRTAAELLLDEAGGLSHEHRQVVFEPELVVRASTQRGR</sequence>
<evidence type="ECO:0000256" key="3">
    <source>
        <dbReference type="ARBA" id="ARBA00023163"/>
    </source>
</evidence>
<dbReference type="PROSITE" id="PS50932">
    <property type="entry name" value="HTH_LACI_2"/>
    <property type="match status" value="1"/>
</dbReference>